<reference evidence="1 2" key="1">
    <citation type="submission" date="2019-10" db="EMBL/GenBank/DDBJ databases">
        <authorList>
            <person name="Karimi E."/>
        </authorList>
    </citation>
    <scope>NUCLEOTIDE SEQUENCE [LARGE SCALE GENOMIC DNA]</scope>
    <source>
        <strain evidence="1">Exiguobacterium sp. 9Y</strain>
    </source>
</reference>
<dbReference type="AlphaFoldDB" id="A0A653ICQ6"/>
<gene>
    <name evidence="1" type="ORF">EXIGUO9Y_290020</name>
</gene>
<proteinExistence type="predicted"/>
<name>A0A653ICQ6_9BACL</name>
<accession>A0A653ICQ6</accession>
<organism evidence="1 2">
    <name type="scientific">Exiguobacterium oxidotolerans</name>
    <dbReference type="NCBI Taxonomy" id="223958"/>
    <lineage>
        <taxon>Bacteria</taxon>
        <taxon>Bacillati</taxon>
        <taxon>Bacillota</taxon>
        <taxon>Bacilli</taxon>
        <taxon>Bacillales</taxon>
        <taxon>Bacillales Family XII. Incertae Sedis</taxon>
        <taxon>Exiguobacterium</taxon>
    </lineage>
</organism>
<dbReference type="RefSeq" id="WP_029330983.1">
    <property type="nucleotide sequence ID" value="NZ_LR732312.1"/>
</dbReference>
<dbReference type="EMBL" id="CABWKQ010000022">
    <property type="protein sequence ID" value="VWX36730.1"/>
    <property type="molecule type" value="Genomic_DNA"/>
</dbReference>
<evidence type="ECO:0000313" key="1">
    <source>
        <dbReference type="EMBL" id="VWX36730.1"/>
    </source>
</evidence>
<dbReference type="Proteomes" id="UP000439752">
    <property type="component" value="Unassembled WGS sequence"/>
</dbReference>
<sequence length="67" mass="8016">MYQIDFTVVQYVNRQVRVEPERKTEPIARINPIERIQSHDYELEEQANAYGVLPELKLPGRKFDREV</sequence>
<evidence type="ECO:0000313" key="2">
    <source>
        <dbReference type="Proteomes" id="UP000439752"/>
    </source>
</evidence>
<keyword evidence="2" id="KW-1185">Reference proteome</keyword>
<protein>
    <submittedName>
        <fullName evidence="1">Uncharacterized protein</fullName>
    </submittedName>
</protein>